<evidence type="ECO:0000313" key="7">
    <source>
        <dbReference type="Proteomes" id="UP000582643"/>
    </source>
</evidence>
<protein>
    <submittedName>
        <fullName evidence="6">AcrR family transcriptional regulator</fullName>
    </submittedName>
</protein>
<proteinExistence type="predicted"/>
<evidence type="ECO:0000256" key="2">
    <source>
        <dbReference type="ARBA" id="ARBA00023125"/>
    </source>
</evidence>
<keyword evidence="7" id="KW-1185">Reference proteome</keyword>
<accession>A0A7W7XBS1</accession>
<dbReference type="Proteomes" id="UP000582643">
    <property type="component" value="Unassembled WGS sequence"/>
</dbReference>
<evidence type="ECO:0000259" key="5">
    <source>
        <dbReference type="PROSITE" id="PS50977"/>
    </source>
</evidence>
<dbReference type="InterPro" id="IPR001647">
    <property type="entry name" value="HTH_TetR"/>
</dbReference>
<dbReference type="EMBL" id="JACHJY010000003">
    <property type="protein sequence ID" value="MBB4981676.1"/>
    <property type="molecule type" value="Genomic_DNA"/>
</dbReference>
<dbReference type="PROSITE" id="PS50977">
    <property type="entry name" value="HTH_TETR_2"/>
    <property type="match status" value="1"/>
</dbReference>
<dbReference type="InterPro" id="IPR050109">
    <property type="entry name" value="HTH-type_TetR-like_transc_reg"/>
</dbReference>
<dbReference type="GO" id="GO:0003700">
    <property type="term" value="F:DNA-binding transcription factor activity"/>
    <property type="evidence" value="ECO:0007669"/>
    <property type="project" value="TreeGrafter"/>
</dbReference>
<organism evidence="6 7">
    <name type="scientific">Streptomyces nymphaeiformis</name>
    <dbReference type="NCBI Taxonomy" id="2663842"/>
    <lineage>
        <taxon>Bacteria</taxon>
        <taxon>Bacillati</taxon>
        <taxon>Actinomycetota</taxon>
        <taxon>Actinomycetes</taxon>
        <taxon>Kitasatosporales</taxon>
        <taxon>Streptomycetaceae</taxon>
        <taxon>Streptomyces</taxon>
    </lineage>
</organism>
<feature type="domain" description="HTH tetR-type" evidence="5">
    <location>
        <begin position="7"/>
        <end position="67"/>
    </location>
</feature>
<keyword evidence="1" id="KW-0805">Transcription regulation</keyword>
<reference evidence="6 7" key="1">
    <citation type="submission" date="2020-08" db="EMBL/GenBank/DDBJ databases">
        <title>Genomic Encyclopedia of Type Strains, Phase III (KMG-III): the genomes of soil and plant-associated and newly described type strains.</title>
        <authorList>
            <person name="Whitman W."/>
        </authorList>
    </citation>
    <scope>NUCLEOTIDE SEQUENCE [LARGE SCALE GENOMIC DNA]</scope>
    <source>
        <strain evidence="6 7">SFB5A</strain>
    </source>
</reference>
<comment type="caution">
    <text evidence="6">The sequence shown here is derived from an EMBL/GenBank/DDBJ whole genome shotgun (WGS) entry which is preliminary data.</text>
</comment>
<dbReference type="Gene3D" id="1.10.357.10">
    <property type="entry name" value="Tetracycline Repressor, domain 2"/>
    <property type="match status" value="1"/>
</dbReference>
<dbReference type="Pfam" id="PF00440">
    <property type="entry name" value="TetR_N"/>
    <property type="match status" value="1"/>
</dbReference>
<evidence type="ECO:0000313" key="6">
    <source>
        <dbReference type="EMBL" id="MBB4981676.1"/>
    </source>
</evidence>
<dbReference type="InterPro" id="IPR009057">
    <property type="entry name" value="Homeodomain-like_sf"/>
</dbReference>
<evidence type="ECO:0000256" key="3">
    <source>
        <dbReference type="ARBA" id="ARBA00023163"/>
    </source>
</evidence>
<keyword evidence="3" id="KW-0804">Transcription</keyword>
<dbReference type="PANTHER" id="PTHR30055">
    <property type="entry name" value="HTH-TYPE TRANSCRIPTIONAL REGULATOR RUTR"/>
    <property type="match status" value="1"/>
</dbReference>
<dbReference type="PANTHER" id="PTHR30055:SF234">
    <property type="entry name" value="HTH-TYPE TRANSCRIPTIONAL REGULATOR BETI"/>
    <property type="match status" value="1"/>
</dbReference>
<dbReference type="GO" id="GO:0000976">
    <property type="term" value="F:transcription cis-regulatory region binding"/>
    <property type="evidence" value="ECO:0007669"/>
    <property type="project" value="TreeGrafter"/>
</dbReference>
<dbReference type="AlphaFoldDB" id="A0A7W7XBS1"/>
<dbReference type="RefSeq" id="WP_184930873.1">
    <property type="nucleotide sequence ID" value="NZ_JACHJY010000003.1"/>
</dbReference>
<evidence type="ECO:0000256" key="4">
    <source>
        <dbReference type="PROSITE-ProRule" id="PRU00335"/>
    </source>
</evidence>
<dbReference type="SUPFAM" id="SSF46689">
    <property type="entry name" value="Homeodomain-like"/>
    <property type="match status" value="1"/>
</dbReference>
<gene>
    <name evidence="6" type="ORF">GGE06_002586</name>
</gene>
<evidence type="ECO:0000256" key="1">
    <source>
        <dbReference type="ARBA" id="ARBA00023015"/>
    </source>
</evidence>
<sequence>MAYVSAEARREQLIEAAVRVIAREGADGATTRKIADEAKAPLASLHYCFQNKENLLLAVFAQLSEEMPVSADLSEAEDASLGHALELCLTGAMRWSVENPVRARAMIEVTLWAERYDPELSVGFYATFLRSSEAILSQVDVPLSGEELQSVLRVTMGLVDGLSLQLFSDGDKERTLRDTATACAMLKAFLNESARETA</sequence>
<name>A0A7W7XBS1_9ACTN</name>
<feature type="DNA-binding region" description="H-T-H motif" evidence="4">
    <location>
        <begin position="30"/>
        <end position="49"/>
    </location>
</feature>
<keyword evidence="2 4" id="KW-0238">DNA-binding</keyword>